<keyword evidence="5" id="KW-1185">Reference proteome</keyword>
<comment type="similarity">
    <text evidence="1">Belongs to the isochorismatase family.</text>
</comment>
<dbReference type="SUPFAM" id="SSF52499">
    <property type="entry name" value="Isochorismatase-like hydrolases"/>
    <property type="match status" value="1"/>
</dbReference>
<protein>
    <submittedName>
        <fullName evidence="4">Cysteine hydrolase</fullName>
    </submittedName>
</protein>
<dbReference type="InterPro" id="IPR050272">
    <property type="entry name" value="Isochorismatase-like_hydrls"/>
</dbReference>
<comment type="caution">
    <text evidence="4">The sequence shown here is derived from an EMBL/GenBank/DDBJ whole genome shotgun (WGS) entry which is preliminary data.</text>
</comment>
<accession>A0A6N9Q4G5</accession>
<evidence type="ECO:0000256" key="1">
    <source>
        <dbReference type="ARBA" id="ARBA00006336"/>
    </source>
</evidence>
<dbReference type="PANTHER" id="PTHR43540:SF14">
    <property type="entry name" value="ISOCHORISMATASE"/>
    <property type="match status" value="1"/>
</dbReference>
<dbReference type="InterPro" id="IPR036380">
    <property type="entry name" value="Isochorismatase-like_sf"/>
</dbReference>
<organism evidence="4 5">
    <name type="scientific">Chengkuizengella marina</name>
    <dbReference type="NCBI Taxonomy" id="2507566"/>
    <lineage>
        <taxon>Bacteria</taxon>
        <taxon>Bacillati</taxon>
        <taxon>Bacillota</taxon>
        <taxon>Bacilli</taxon>
        <taxon>Bacillales</taxon>
        <taxon>Paenibacillaceae</taxon>
        <taxon>Chengkuizengella</taxon>
    </lineage>
</organism>
<dbReference type="Pfam" id="PF00857">
    <property type="entry name" value="Isochorismatase"/>
    <property type="match status" value="1"/>
</dbReference>
<dbReference type="PANTHER" id="PTHR43540">
    <property type="entry name" value="PEROXYUREIDOACRYLATE/UREIDOACRYLATE AMIDOHYDROLASE-RELATED"/>
    <property type="match status" value="1"/>
</dbReference>
<keyword evidence="2 4" id="KW-0378">Hydrolase</keyword>
<evidence type="ECO:0000256" key="2">
    <source>
        <dbReference type="ARBA" id="ARBA00022801"/>
    </source>
</evidence>
<evidence type="ECO:0000313" key="5">
    <source>
        <dbReference type="Proteomes" id="UP000448943"/>
    </source>
</evidence>
<evidence type="ECO:0000313" key="4">
    <source>
        <dbReference type="EMBL" id="NBI29702.1"/>
    </source>
</evidence>
<dbReference type="AlphaFoldDB" id="A0A6N9Q4G5"/>
<dbReference type="EMBL" id="SIJB01000027">
    <property type="protein sequence ID" value="NBI29702.1"/>
    <property type="molecule type" value="Genomic_DNA"/>
</dbReference>
<dbReference type="RefSeq" id="WP_160646508.1">
    <property type="nucleotide sequence ID" value="NZ_SIJB01000027.1"/>
</dbReference>
<sequence>MKNKSALLIIDVQVIMFTFDGGSLYNGGKVLQNIHELLTKARYSKIPVFFVQHTETPNLIEGKEGWPIHPRIKPLENEMVIQKSTCDSFYKTDLHEKLQEQGIESLIIVGMQTDFCVDTTCRRAFSLGYNNKLIADGHSTFDTKVLKAEQIIEHHNSVLGGRFAHLKAANEINFN</sequence>
<dbReference type="CDD" id="cd01014">
    <property type="entry name" value="nicotinamidase_related"/>
    <property type="match status" value="1"/>
</dbReference>
<dbReference type="Gene3D" id="3.40.50.850">
    <property type="entry name" value="Isochorismatase-like"/>
    <property type="match status" value="1"/>
</dbReference>
<reference evidence="4 5" key="1">
    <citation type="submission" date="2019-01" db="EMBL/GenBank/DDBJ databases">
        <title>Chengkuizengella sp. nov., isolated from deep-sea sediment of East Pacific Ocean.</title>
        <authorList>
            <person name="Yang J."/>
            <person name="Lai Q."/>
            <person name="Shao Z."/>
        </authorList>
    </citation>
    <scope>NUCLEOTIDE SEQUENCE [LARGE SCALE GENOMIC DNA]</scope>
    <source>
        <strain evidence="4 5">YPA3-1-1</strain>
    </source>
</reference>
<name>A0A6N9Q4G5_9BACL</name>
<feature type="domain" description="Isochorismatase-like" evidence="3">
    <location>
        <begin position="5"/>
        <end position="143"/>
    </location>
</feature>
<evidence type="ECO:0000259" key="3">
    <source>
        <dbReference type="Pfam" id="PF00857"/>
    </source>
</evidence>
<dbReference type="OrthoDB" id="9785724at2"/>
<dbReference type="GO" id="GO:0016787">
    <property type="term" value="F:hydrolase activity"/>
    <property type="evidence" value="ECO:0007669"/>
    <property type="project" value="UniProtKB-KW"/>
</dbReference>
<gene>
    <name evidence="4" type="ORF">ERL59_12105</name>
</gene>
<proteinExistence type="inferred from homology"/>
<dbReference type="Proteomes" id="UP000448943">
    <property type="component" value="Unassembled WGS sequence"/>
</dbReference>
<dbReference type="InterPro" id="IPR000868">
    <property type="entry name" value="Isochorismatase-like_dom"/>
</dbReference>